<dbReference type="SUPFAM" id="SSF103473">
    <property type="entry name" value="MFS general substrate transporter"/>
    <property type="match status" value="1"/>
</dbReference>
<comment type="subcellular location">
    <subcellularLocation>
        <location evidence="1">Cell inner membrane</location>
        <topology evidence="1">Multi-pass membrane protein</topology>
    </subcellularLocation>
</comment>
<evidence type="ECO:0000256" key="3">
    <source>
        <dbReference type="ARBA" id="ARBA00022475"/>
    </source>
</evidence>
<name>A0ABV8F7S9_9ACTN</name>
<keyword evidence="5 7" id="KW-1133">Transmembrane helix</keyword>
<dbReference type="EMBL" id="JBHSBC010000037">
    <property type="protein sequence ID" value="MFC3984707.1"/>
    <property type="molecule type" value="Genomic_DNA"/>
</dbReference>
<feature type="transmembrane region" description="Helical" evidence="7">
    <location>
        <begin position="289"/>
        <end position="306"/>
    </location>
</feature>
<feature type="transmembrane region" description="Helical" evidence="7">
    <location>
        <begin position="60"/>
        <end position="79"/>
    </location>
</feature>
<dbReference type="CDD" id="cd06173">
    <property type="entry name" value="MFS_MefA_like"/>
    <property type="match status" value="1"/>
</dbReference>
<reference evidence="9" key="1">
    <citation type="journal article" date="2019" name="Int. J. Syst. Evol. Microbiol.">
        <title>The Global Catalogue of Microorganisms (GCM) 10K type strain sequencing project: providing services to taxonomists for standard genome sequencing and annotation.</title>
        <authorList>
            <consortium name="The Broad Institute Genomics Platform"/>
            <consortium name="The Broad Institute Genome Sequencing Center for Infectious Disease"/>
            <person name="Wu L."/>
            <person name="Ma J."/>
        </authorList>
    </citation>
    <scope>NUCLEOTIDE SEQUENCE [LARGE SCALE GENOMIC DNA]</scope>
    <source>
        <strain evidence="9">TBRC 7912</strain>
    </source>
</reference>
<comment type="caution">
    <text evidence="8">The sequence shown here is derived from an EMBL/GenBank/DDBJ whole genome shotgun (WGS) entry which is preliminary data.</text>
</comment>
<feature type="transmembrane region" description="Helical" evidence="7">
    <location>
        <begin position="345"/>
        <end position="367"/>
    </location>
</feature>
<evidence type="ECO:0000256" key="4">
    <source>
        <dbReference type="ARBA" id="ARBA00022692"/>
    </source>
</evidence>
<feature type="transmembrane region" description="Helical" evidence="7">
    <location>
        <begin position="224"/>
        <end position="247"/>
    </location>
</feature>
<keyword evidence="6 7" id="KW-0472">Membrane</keyword>
<gene>
    <name evidence="8" type="ORF">ACFOYY_31565</name>
</gene>
<dbReference type="Proteomes" id="UP001595698">
    <property type="component" value="Unassembled WGS sequence"/>
</dbReference>
<evidence type="ECO:0000256" key="6">
    <source>
        <dbReference type="ARBA" id="ARBA00023136"/>
    </source>
</evidence>
<sequence length="430" mass="45176">MSALRRLIPKWPTGSVLGNREFRTLWISLIASVAGDQVFPVAVVVSLLDAGGTATEVGAVLASRWAALVLFGLFGGVWADRLPRRHVMLASQVFLCCVVMAGLAGVTSAWVLGGMVFLAGAAEAFFRPAFQACLGSVLTPEQRPAGAALNAVSWRVGAIAGPGLGALLVSSAPVRAAFVAALGAFAFSLCALVLLREPVVVRTARASAWREIAEGVREVWLRRWIGTVIVVTALQSMLTIAPAQVLLPVLARESFGGDAFYGTALALLSVGGLAGGVFSMLWKPRRPGLAAITGLTAYGLVPPALCFSQAPWIVYVCFALAGFGIEVFSVQWVVSLQHEVPAERLARVVSLDWIAASALTPLGLILTGPAEAALGSAPVLLMAGFAGVALPLTAFMTSGTTYFRSKYRPNPTKARKRVEVVSVASHYDHQ</sequence>
<dbReference type="Pfam" id="PF07690">
    <property type="entry name" value="MFS_1"/>
    <property type="match status" value="1"/>
</dbReference>
<feature type="transmembrane region" description="Helical" evidence="7">
    <location>
        <begin position="259"/>
        <end position="282"/>
    </location>
</feature>
<evidence type="ECO:0000256" key="1">
    <source>
        <dbReference type="ARBA" id="ARBA00004429"/>
    </source>
</evidence>
<organism evidence="8 9">
    <name type="scientific">Streptosporangium jomthongense</name>
    <dbReference type="NCBI Taxonomy" id="1193683"/>
    <lineage>
        <taxon>Bacteria</taxon>
        <taxon>Bacillati</taxon>
        <taxon>Actinomycetota</taxon>
        <taxon>Actinomycetes</taxon>
        <taxon>Streptosporangiales</taxon>
        <taxon>Streptosporangiaceae</taxon>
        <taxon>Streptosporangium</taxon>
    </lineage>
</organism>
<feature type="transmembrane region" description="Helical" evidence="7">
    <location>
        <begin position="25"/>
        <end position="48"/>
    </location>
</feature>
<evidence type="ECO:0000313" key="8">
    <source>
        <dbReference type="EMBL" id="MFC3984707.1"/>
    </source>
</evidence>
<dbReference type="InterPro" id="IPR036259">
    <property type="entry name" value="MFS_trans_sf"/>
</dbReference>
<feature type="transmembrane region" description="Helical" evidence="7">
    <location>
        <begin position="86"/>
        <end position="103"/>
    </location>
</feature>
<keyword evidence="2" id="KW-0813">Transport</keyword>
<keyword evidence="9" id="KW-1185">Reference proteome</keyword>
<dbReference type="RefSeq" id="WP_386194706.1">
    <property type="nucleotide sequence ID" value="NZ_JBHSBC010000037.1"/>
</dbReference>
<evidence type="ECO:0000313" key="9">
    <source>
        <dbReference type="Proteomes" id="UP001595698"/>
    </source>
</evidence>
<feature type="transmembrane region" description="Helical" evidence="7">
    <location>
        <begin position="176"/>
        <end position="195"/>
    </location>
</feature>
<accession>A0ABV8F7S9</accession>
<keyword evidence="3" id="KW-1003">Cell membrane</keyword>
<dbReference type="InterPro" id="IPR011701">
    <property type="entry name" value="MFS"/>
</dbReference>
<dbReference type="Gene3D" id="1.20.1250.20">
    <property type="entry name" value="MFS general substrate transporter like domains"/>
    <property type="match status" value="1"/>
</dbReference>
<evidence type="ECO:0000256" key="2">
    <source>
        <dbReference type="ARBA" id="ARBA00022448"/>
    </source>
</evidence>
<feature type="transmembrane region" description="Helical" evidence="7">
    <location>
        <begin position="379"/>
        <end position="403"/>
    </location>
</feature>
<dbReference type="PANTHER" id="PTHR23513">
    <property type="entry name" value="INTEGRAL MEMBRANE EFFLUX PROTEIN-RELATED"/>
    <property type="match status" value="1"/>
</dbReference>
<keyword evidence="4 7" id="KW-0812">Transmembrane</keyword>
<evidence type="ECO:0000256" key="5">
    <source>
        <dbReference type="ARBA" id="ARBA00022989"/>
    </source>
</evidence>
<protein>
    <submittedName>
        <fullName evidence="8">MFS transporter</fullName>
    </submittedName>
</protein>
<evidence type="ECO:0000256" key="7">
    <source>
        <dbReference type="SAM" id="Phobius"/>
    </source>
</evidence>
<dbReference type="PANTHER" id="PTHR23513:SF9">
    <property type="entry name" value="ENTEROBACTIN EXPORTER ENTS"/>
    <property type="match status" value="1"/>
</dbReference>
<feature type="transmembrane region" description="Helical" evidence="7">
    <location>
        <begin position="312"/>
        <end position="333"/>
    </location>
</feature>
<proteinExistence type="predicted"/>